<organism evidence="2 3">
    <name type="scientific">Hibiscus trionum</name>
    <name type="common">Flower of an hour</name>
    <dbReference type="NCBI Taxonomy" id="183268"/>
    <lineage>
        <taxon>Eukaryota</taxon>
        <taxon>Viridiplantae</taxon>
        <taxon>Streptophyta</taxon>
        <taxon>Embryophyta</taxon>
        <taxon>Tracheophyta</taxon>
        <taxon>Spermatophyta</taxon>
        <taxon>Magnoliopsida</taxon>
        <taxon>eudicotyledons</taxon>
        <taxon>Gunneridae</taxon>
        <taxon>Pentapetalae</taxon>
        <taxon>rosids</taxon>
        <taxon>malvids</taxon>
        <taxon>Malvales</taxon>
        <taxon>Malvaceae</taxon>
        <taxon>Malvoideae</taxon>
        <taxon>Hibiscus</taxon>
    </lineage>
</organism>
<proteinExistence type="predicted"/>
<dbReference type="PANTHER" id="PTHR33116">
    <property type="entry name" value="REVERSE TRANSCRIPTASE ZINC-BINDING DOMAIN-CONTAINING PROTEIN-RELATED-RELATED"/>
    <property type="match status" value="1"/>
</dbReference>
<dbReference type="EMBL" id="BSYR01000039">
    <property type="protein sequence ID" value="GMJ04378.1"/>
    <property type="molecule type" value="Genomic_DNA"/>
</dbReference>
<dbReference type="OrthoDB" id="998159at2759"/>
<gene>
    <name evidence="2" type="ORF">HRI_004107000</name>
</gene>
<sequence length="502" mass="57073">MDSIISKTQFAFIPGRHLTDCSFIANEGINYLRKKNLKGAMFKIDFQRAYDSIDCSFWMFVMRKMGFGKRWCAWILKCISTASISILVNGSPTPQFSVAKGLRQGCSLSPLLFNLVGEALHLLLEKGAGVRLFSGWQIGRGKNVHSLCHLQFADDLTIFCGASIREVENVRRTLRVFEVASGLRLNLKKSSLFGVNVEDSLLELWAKKINCQVGKFPTVYLGLPLGPKSNSLALWEPVIESFYSHLATWKAKHLSISGRLVLIRSVLTALPSFFMSLYRMPAIVVNKISSIMAGFLWRDSTDGKRTHWVNWQSICQPSDVGGLKVKNLAIQNKALLGKWVWKFANDTNCPWREMMCCKYNINPATLIAHDKCQRSASWQWKSILKSTCGGDDFGTKLRNNLRLQVGDGKLISFWSELWIGAAPLREAFPRIYALARNKEGKISEMGCKVNNKWVWNVSLRMDPFDWKFPNGKIFWLALIILVRKVLQETAWCGRDHEMAHFR</sequence>
<keyword evidence="3" id="KW-1185">Reference proteome</keyword>
<dbReference type="Pfam" id="PF00078">
    <property type="entry name" value="RVT_1"/>
    <property type="match status" value="1"/>
</dbReference>
<reference evidence="2" key="1">
    <citation type="submission" date="2023-05" db="EMBL/GenBank/DDBJ databases">
        <title>Genome and transcriptome analyses reveal genes involved in the formation of fine ridges on petal epidermal cells in Hibiscus trionum.</title>
        <authorList>
            <person name="Koshimizu S."/>
            <person name="Masuda S."/>
            <person name="Ishii T."/>
            <person name="Shirasu K."/>
            <person name="Hoshino A."/>
            <person name="Arita M."/>
        </authorList>
    </citation>
    <scope>NUCLEOTIDE SEQUENCE</scope>
    <source>
        <strain evidence="2">Hamamatsu line</strain>
    </source>
</reference>
<dbReference type="SUPFAM" id="SSF56672">
    <property type="entry name" value="DNA/RNA polymerases"/>
    <property type="match status" value="1"/>
</dbReference>
<dbReference type="InterPro" id="IPR000477">
    <property type="entry name" value="RT_dom"/>
</dbReference>
<evidence type="ECO:0000313" key="2">
    <source>
        <dbReference type="EMBL" id="GMJ04378.1"/>
    </source>
</evidence>
<evidence type="ECO:0000259" key="1">
    <source>
        <dbReference type="PROSITE" id="PS50878"/>
    </source>
</evidence>
<dbReference type="PROSITE" id="PS50878">
    <property type="entry name" value="RT_POL"/>
    <property type="match status" value="1"/>
</dbReference>
<evidence type="ECO:0000313" key="3">
    <source>
        <dbReference type="Proteomes" id="UP001165190"/>
    </source>
</evidence>
<dbReference type="CDD" id="cd01650">
    <property type="entry name" value="RT_nLTR_like"/>
    <property type="match status" value="1"/>
</dbReference>
<dbReference type="InterPro" id="IPR043502">
    <property type="entry name" value="DNA/RNA_pol_sf"/>
</dbReference>
<accession>A0A9W7J0U5</accession>
<feature type="domain" description="Reverse transcriptase" evidence="1">
    <location>
        <begin position="1"/>
        <end position="225"/>
    </location>
</feature>
<dbReference type="Proteomes" id="UP001165190">
    <property type="component" value="Unassembled WGS sequence"/>
</dbReference>
<comment type="caution">
    <text evidence="2">The sequence shown here is derived from an EMBL/GenBank/DDBJ whole genome shotgun (WGS) entry which is preliminary data.</text>
</comment>
<protein>
    <recommendedName>
        <fullName evidence="1">Reverse transcriptase domain-containing protein</fullName>
    </recommendedName>
</protein>
<name>A0A9W7J0U5_HIBTR</name>
<dbReference type="AlphaFoldDB" id="A0A9W7J0U5"/>
<dbReference type="PANTHER" id="PTHR33116:SF75">
    <property type="entry name" value="RIBONUCLEASE H PROTEIN"/>
    <property type="match status" value="1"/>
</dbReference>